<dbReference type="RefSeq" id="WP_181395896.1">
    <property type="nucleotide sequence ID" value="NZ_QGTW01000001.1"/>
</dbReference>
<accession>A0A2V3A5X3</accession>
<evidence type="ECO:0000313" key="2">
    <source>
        <dbReference type="Proteomes" id="UP000247150"/>
    </source>
</evidence>
<comment type="caution">
    <text evidence="1">The sequence shown here is derived from an EMBL/GenBank/DDBJ whole genome shotgun (WGS) entry which is preliminary data.</text>
</comment>
<reference evidence="1 2" key="1">
    <citation type="submission" date="2018-05" db="EMBL/GenBank/DDBJ databases">
        <title>Freshwater and sediment microbial communities from various areas in North America, analyzing microbe dynamics in response to fracking.</title>
        <authorList>
            <person name="Lamendella R."/>
        </authorList>
    </citation>
    <scope>NUCLEOTIDE SEQUENCE [LARGE SCALE GENOMIC DNA]</scope>
    <source>
        <strain evidence="1 2">15_TX</strain>
    </source>
</reference>
<name>A0A2V3A5X3_9BACI</name>
<organism evidence="1 2">
    <name type="scientific">Cytobacillus oceanisediminis</name>
    <dbReference type="NCBI Taxonomy" id="665099"/>
    <lineage>
        <taxon>Bacteria</taxon>
        <taxon>Bacillati</taxon>
        <taxon>Bacillota</taxon>
        <taxon>Bacilli</taxon>
        <taxon>Bacillales</taxon>
        <taxon>Bacillaceae</taxon>
        <taxon>Cytobacillus</taxon>
    </lineage>
</organism>
<evidence type="ECO:0000313" key="1">
    <source>
        <dbReference type="EMBL" id="PWW32289.1"/>
    </source>
</evidence>
<sequence length="52" mass="6385">MDWVLSFTRWPIEFTEYYWGLSIYNRILLNLYSYSIKGAFLEKEEHSFCPLN</sequence>
<proteinExistence type="predicted"/>
<gene>
    <name evidence="1" type="ORF">DFO73_101553</name>
</gene>
<dbReference type="EMBL" id="QGTW01000001">
    <property type="protein sequence ID" value="PWW32289.1"/>
    <property type="molecule type" value="Genomic_DNA"/>
</dbReference>
<dbReference type="Proteomes" id="UP000247150">
    <property type="component" value="Unassembled WGS sequence"/>
</dbReference>
<dbReference type="AlphaFoldDB" id="A0A2V3A5X3"/>
<protein>
    <submittedName>
        <fullName evidence="1">Uncharacterized protein</fullName>
    </submittedName>
</protein>